<dbReference type="GO" id="GO:0006281">
    <property type="term" value="P:DNA repair"/>
    <property type="evidence" value="ECO:0007669"/>
    <property type="project" value="InterPro"/>
</dbReference>
<keyword evidence="4" id="KW-0378">Hydrolase</keyword>
<evidence type="ECO:0000256" key="1">
    <source>
        <dbReference type="ARBA" id="ARBA00022741"/>
    </source>
</evidence>
<dbReference type="GO" id="GO:0003677">
    <property type="term" value="F:DNA binding"/>
    <property type="evidence" value="ECO:0007669"/>
    <property type="project" value="InterPro"/>
</dbReference>
<dbReference type="InterPro" id="IPR027785">
    <property type="entry name" value="UvrD-like_helicase_C"/>
</dbReference>
<dbReference type="GO" id="GO:0009338">
    <property type="term" value="C:exodeoxyribonuclease V complex"/>
    <property type="evidence" value="ECO:0007669"/>
    <property type="project" value="TreeGrafter"/>
</dbReference>
<dbReference type="CDD" id="cd18809">
    <property type="entry name" value="SF1_C_RecD"/>
    <property type="match status" value="1"/>
</dbReference>
<dbReference type="SMART" id="SM00278">
    <property type="entry name" value="HhH1"/>
    <property type="match status" value="2"/>
</dbReference>
<dbReference type="InterPro" id="IPR041451">
    <property type="entry name" value="RecD2_SH13"/>
</dbReference>
<dbReference type="Pfam" id="PF14520">
    <property type="entry name" value="HHH_5"/>
    <property type="match status" value="1"/>
</dbReference>
<dbReference type="InterPro" id="IPR029493">
    <property type="entry name" value="RecD2-like_HHH"/>
</dbReference>
<reference evidence="4" key="1">
    <citation type="submission" date="2022-04" db="EMBL/GenBank/DDBJ databases">
        <title>Desulfatitalea alkaliphila sp. nov., a novel anaerobic sulfate-reducing bacterium isolated from terrestrial mud volcano, Taman Peninsula, Russia.</title>
        <authorList>
            <person name="Khomyakova M.A."/>
            <person name="Merkel A.Y."/>
            <person name="Slobodkin A.I."/>
        </authorList>
    </citation>
    <scope>NUCLEOTIDE SEQUENCE</scope>
    <source>
        <strain evidence="4">M08but</strain>
    </source>
</reference>
<comment type="caution">
    <text evidence="4">The sequence shown here is derived from an EMBL/GenBank/DDBJ whole genome shotgun (WGS) entry which is preliminary data.</text>
</comment>
<dbReference type="SUPFAM" id="SSF52540">
    <property type="entry name" value="P-loop containing nucleoside triphosphate hydrolases"/>
    <property type="match status" value="2"/>
</dbReference>
<dbReference type="InterPro" id="IPR027417">
    <property type="entry name" value="P-loop_NTPase"/>
</dbReference>
<proteinExistence type="inferred from homology"/>
<dbReference type="CDD" id="cd17933">
    <property type="entry name" value="DEXSc_RecD-like"/>
    <property type="match status" value="1"/>
</dbReference>
<feature type="domain" description="Helix-hairpin-helix DNA-binding motif class 1" evidence="3">
    <location>
        <begin position="88"/>
        <end position="107"/>
    </location>
</feature>
<keyword evidence="1" id="KW-0547">Nucleotide-binding</keyword>
<evidence type="ECO:0000313" key="5">
    <source>
        <dbReference type="Proteomes" id="UP001165427"/>
    </source>
</evidence>
<dbReference type="Pfam" id="PF13245">
    <property type="entry name" value="AAA_19"/>
    <property type="match status" value="1"/>
</dbReference>
<dbReference type="InterPro" id="IPR050534">
    <property type="entry name" value="Coronavir_polyprotein_1ab"/>
</dbReference>
<evidence type="ECO:0000256" key="2">
    <source>
        <dbReference type="ARBA" id="ARBA00022840"/>
    </source>
</evidence>
<dbReference type="InterPro" id="IPR003583">
    <property type="entry name" value="Hlx-hairpin-Hlx_DNA-bd_motif"/>
</dbReference>
<evidence type="ECO:0000313" key="4">
    <source>
        <dbReference type="EMBL" id="MCJ8500998.1"/>
    </source>
</evidence>
<dbReference type="PANTHER" id="PTHR43788:SF6">
    <property type="entry name" value="DNA HELICASE B"/>
    <property type="match status" value="1"/>
</dbReference>
<keyword evidence="5" id="KW-1185">Reference proteome</keyword>
<accession>A0AA41UQ26</accession>
<dbReference type="Gene3D" id="1.10.150.20">
    <property type="entry name" value="5' to 3' exonuclease, C-terminal subdomain"/>
    <property type="match status" value="1"/>
</dbReference>
<gene>
    <name evidence="4" type="ORF">MRX98_10475</name>
</gene>
<evidence type="ECO:0000259" key="3">
    <source>
        <dbReference type="SMART" id="SM00278"/>
    </source>
</evidence>
<feature type="domain" description="Helix-hairpin-helix DNA-binding motif class 1" evidence="3">
    <location>
        <begin position="121"/>
        <end position="140"/>
    </location>
</feature>
<dbReference type="GO" id="GO:0043139">
    <property type="term" value="F:5'-3' DNA helicase activity"/>
    <property type="evidence" value="ECO:0007669"/>
    <property type="project" value="InterPro"/>
</dbReference>
<dbReference type="Pfam" id="PF14490">
    <property type="entry name" value="HHH_RecD2"/>
    <property type="match status" value="1"/>
</dbReference>
<organism evidence="4 5">
    <name type="scientific">Desulfatitalea alkaliphila</name>
    <dbReference type="NCBI Taxonomy" id="2929485"/>
    <lineage>
        <taxon>Bacteria</taxon>
        <taxon>Pseudomonadati</taxon>
        <taxon>Thermodesulfobacteriota</taxon>
        <taxon>Desulfobacteria</taxon>
        <taxon>Desulfobacterales</taxon>
        <taxon>Desulfosarcinaceae</taxon>
        <taxon>Desulfatitalea</taxon>
    </lineage>
</organism>
<protein>
    <submittedName>
        <fullName evidence="4">ATP-dependent RecD-like DNA helicase</fullName>
    </submittedName>
</protein>
<dbReference type="SUPFAM" id="SSF47781">
    <property type="entry name" value="RuvA domain 2-like"/>
    <property type="match status" value="1"/>
</dbReference>
<sequence length="724" mass="79544">MPQNATTLEGRIERITFRSPDSAFLIAKFRPAGQTALVTILGHLPPNIGETLRISGEWQAHARFGQQFKVHRFESLLPAGVEEIRRFLALGLIKGIGPKTADRLLARFQEDTLTVIEQSPERLTEVRGIGPETARRIGAAWREHHRVRTLMRFLQARDITPAHAMRVYKQYGDQALEVVQNDPERLVGDLPRIGFYIFDALARGADPPVADAQRARACIQHLLAEAREEGHMWLPRQALVTRCATAFELDYHAVVESLDELAAEERIVVCPEAPETPVCLPELNAAERTIARRLRAMLLEIPMTDAPVDHGRIMDTVVRRMAIRLSDAQQAALDGALGRRVVIVTGGPGTGKTTLIKAVAAVFETLGIACLLAAPTGRAARRLAEVTGRPAATVHKLLGFSPTEGGFQRDQDDPLDTEALVVDELSMVDAVLMGHLLDALHPTTRLVLVGDVCQLPSVGPGNVLADLIASGRVPTHALEEVFRQSAQSPIIANAHKVRHGALPDLPPTAPDGPLAPFTFIPADNPAAAARIIVDLCTRHIPRQLALDPVRQVQVLSPMHKGDAGTLRLNSLLQAGLNPRKPAEQPLAGRFCRGDKVMHLRNNYQKEVFNGEIGTIDALDREKGWLQVDFDGRRVTYDLSELDELALAYAISVHKSQGSEYPAIVLPIVTQHYVMLQRNLLYTALTRARQTVILVGSAKAVRVAVQADQPGRRRTMLGWWITQSM</sequence>
<dbReference type="Pfam" id="PF23139">
    <property type="entry name" value="OB_YrrC"/>
    <property type="match status" value="1"/>
</dbReference>
<dbReference type="EMBL" id="JALJRB010000009">
    <property type="protein sequence ID" value="MCJ8500998.1"/>
    <property type="molecule type" value="Genomic_DNA"/>
</dbReference>
<dbReference type="AlphaFoldDB" id="A0AA41UQ26"/>
<dbReference type="GO" id="GO:0006310">
    <property type="term" value="P:DNA recombination"/>
    <property type="evidence" value="ECO:0007669"/>
    <property type="project" value="InterPro"/>
</dbReference>
<dbReference type="GO" id="GO:0017116">
    <property type="term" value="F:single-stranded DNA helicase activity"/>
    <property type="evidence" value="ECO:0007669"/>
    <property type="project" value="TreeGrafter"/>
</dbReference>
<dbReference type="Pfam" id="PF18335">
    <property type="entry name" value="SH3_13"/>
    <property type="match status" value="1"/>
</dbReference>
<dbReference type="RefSeq" id="WP_246906973.1">
    <property type="nucleotide sequence ID" value="NZ_JALJRB010000009.1"/>
</dbReference>
<keyword evidence="4" id="KW-0347">Helicase</keyword>
<dbReference type="NCBIfam" id="TIGR01448">
    <property type="entry name" value="recD_rel"/>
    <property type="match status" value="1"/>
</dbReference>
<dbReference type="Gene3D" id="2.30.30.940">
    <property type="match status" value="1"/>
</dbReference>
<dbReference type="InterPro" id="IPR010994">
    <property type="entry name" value="RuvA_2-like"/>
</dbReference>
<dbReference type="GO" id="GO:0005524">
    <property type="term" value="F:ATP binding"/>
    <property type="evidence" value="ECO:0007669"/>
    <property type="project" value="UniProtKB-KW"/>
</dbReference>
<keyword evidence="2" id="KW-0067">ATP-binding</keyword>
<dbReference type="Proteomes" id="UP001165427">
    <property type="component" value="Unassembled WGS sequence"/>
</dbReference>
<name>A0AA41UQ26_9BACT</name>
<dbReference type="Pfam" id="PF13538">
    <property type="entry name" value="UvrD_C_2"/>
    <property type="match status" value="1"/>
</dbReference>
<dbReference type="InterPro" id="IPR006345">
    <property type="entry name" value="RecD2"/>
</dbReference>
<dbReference type="Gene3D" id="3.40.50.300">
    <property type="entry name" value="P-loop containing nucleotide triphosphate hydrolases"/>
    <property type="match status" value="2"/>
</dbReference>
<dbReference type="Gene3D" id="1.10.10.2220">
    <property type="match status" value="1"/>
</dbReference>
<dbReference type="InterPro" id="IPR055446">
    <property type="entry name" value="RecD2_N_OB"/>
</dbReference>
<dbReference type="PANTHER" id="PTHR43788">
    <property type="entry name" value="DNA2/NAM7 HELICASE FAMILY MEMBER"/>
    <property type="match status" value="1"/>
</dbReference>
<dbReference type="HAMAP" id="MF_01488">
    <property type="entry name" value="RecD2"/>
    <property type="match status" value="1"/>
</dbReference>